<dbReference type="Proteomes" id="UP000663193">
    <property type="component" value="Chromosome 3"/>
</dbReference>
<dbReference type="VEuPathDB" id="FungiDB:JI435_403430"/>
<dbReference type="EMBL" id="CP069025">
    <property type="protein sequence ID" value="QRC93207.1"/>
    <property type="molecule type" value="Genomic_DNA"/>
</dbReference>
<evidence type="ECO:0000313" key="1">
    <source>
        <dbReference type="EMBL" id="QRC93207.1"/>
    </source>
</evidence>
<proteinExistence type="predicted"/>
<reference evidence="2" key="1">
    <citation type="journal article" date="2021" name="BMC Genomics">
        <title>Chromosome-level genome assembly and manually-curated proteome of model necrotroph Parastagonospora nodorum Sn15 reveals a genome-wide trove of candidate effector homologs, and redundancy of virulence-related functions within an accessory chromosome.</title>
        <authorList>
            <person name="Bertazzoni S."/>
            <person name="Jones D.A.B."/>
            <person name="Phan H.T."/>
            <person name="Tan K.-C."/>
            <person name="Hane J.K."/>
        </authorList>
    </citation>
    <scope>NUCLEOTIDE SEQUENCE [LARGE SCALE GENOMIC DNA]</scope>
    <source>
        <strain evidence="2">SN15 / ATCC MYA-4574 / FGSC 10173)</strain>
    </source>
</reference>
<gene>
    <name evidence="1" type="ORF">JI435_403430</name>
</gene>
<accession>A0A7U2HYX4</accession>
<name>A0A7U2HYX4_PHANO</name>
<dbReference type="AlphaFoldDB" id="A0A7U2HYX4"/>
<protein>
    <submittedName>
        <fullName evidence="1">Uncharacterized protein</fullName>
    </submittedName>
</protein>
<sequence length="89" mass="9567">MMFVMNVSLQMASRFIRYPSASEPPRGLSEAPPQKCLRCVLLPDAAQAQATKCLLSGMTQTHWRLIPPPMPMAGFGEGKAAPRGGNPIG</sequence>
<keyword evidence="2" id="KW-1185">Reference proteome</keyword>
<evidence type="ECO:0000313" key="2">
    <source>
        <dbReference type="Proteomes" id="UP000663193"/>
    </source>
</evidence>
<organism evidence="1 2">
    <name type="scientific">Phaeosphaeria nodorum (strain SN15 / ATCC MYA-4574 / FGSC 10173)</name>
    <name type="common">Glume blotch fungus</name>
    <name type="synonym">Parastagonospora nodorum</name>
    <dbReference type="NCBI Taxonomy" id="321614"/>
    <lineage>
        <taxon>Eukaryota</taxon>
        <taxon>Fungi</taxon>
        <taxon>Dikarya</taxon>
        <taxon>Ascomycota</taxon>
        <taxon>Pezizomycotina</taxon>
        <taxon>Dothideomycetes</taxon>
        <taxon>Pleosporomycetidae</taxon>
        <taxon>Pleosporales</taxon>
        <taxon>Pleosporineae</taxon>
        <taxon>Phaeosphaeriaceae</taxon>
        <taxon>Parastagonospora</taxon>
    </lineage>
</organism>